<evidence type="ECO:0000313" key="3">
    <source>
        <dbReference type="Proteomes" id="UP000028670"/>
    </source>
</evidence>
<sequence length="250" mass="26001">MTDTVYHYHPTTGEYAGRSPADHSPLEPGVVLIPAHATDEAPPEAGPHEVAVFRDGNWSVAADWRGVALFSQADGSGVTIAEIGMTPADVTATETARPSAAHVWNAGKWIEDAQLKASQLVALRQRLCDQLDAAADAVRLAVVGDPLRVVEYQRAADEAQAYQAAGYAGDAPPAVQSAADAKGSTAREAADEILAMHAAWNAALYGIRSLRLAGKERIRNAASEDATRVAADQAVAGVRGVLAGMSGGQA</sequence>
<proteinExistence type="predicted"/>
<protein>
    <recommendedName>
        <fullName evidence="4">Tail fiber assembly-like protein</fullName>
    </recommendedName>
</protein>
<dbReference type="RefSeq" id="YP_009067103.1">
    <property type="nucleotide sequence ID" value="NC_025115.1"/>
</dbReference>
<dbReference type="GeneID" id="20490205"/>
<evidence type="ECO:0008006" key="4">
    <source>
        <dbReference type="Google" id="ProtNLM"/>
    </source>
</evidence>
<name>A0A077K9S5_9CAUD</name>
<dbReference type="EMBL" id="AB981169">
    <property type="protein sequence ID" value="BAP28127.1"/>
    <property type="molecule type" value="Genomic_DNA"/>
</dbReference>
<dbReference type="OrthoDB" id="8921at10239"/>
<evidence type="ECO:0000256" key="1">
    <source>
        <dbReference type="SAM" id="MobiDB-lite"/>
    </source>
</evidence>
<accession>A0A077K9S5</accession>
<organism evidence="2 3">
    <name type="scientific">Ralstonia phage RSY1</name>
    <dbReference type="NCBI Taxonomy" id="1530085"/>
    <lineage>
        <taxon>Viruses</taxon>
        <taxon>Duplodnaviria</taxon>
        <taxon>Heunggongvirae</taxon>
        <taxon>Uroviricota</taxon>
        <taxon>Caudoviricetes</taxon>
        <taxon>Peduoviridae</taxon>
        <taxon>Arsyunavirus</taxon>
        <taxon>Arsyunavirus RSY1</taxon>
    </lineage>
</organism>
<dbReference type="KEGG" id="vg:20490205"/>
<evidence type="ECO:0000313" key="2">
    <source>
        <dbReference type="EMBL" id="BAP28127.1"/>
    </source>
</evidence>
<dbReference type="Proteomes" id="UP000028670">
    <property type="component" value="Segment"/>
</dbReference>
<keyword evidence="3" id="KW-1185">Reference proteome</keyword>
<reference evidence="2 3" key="1">
    <citation type="submission" date="2014-08" db="EMBL/GenBank/DDBJ databases">
        <title>Characterization of a P2 like phage, RSY1, as a lysogenic conversion factor in Ralstonia solanacearum.</title>
        <authorList>
            <person name="Askora A."/>
            <person name="Kawasaki T."/>
            <person name="Fujie M."/>
            <person name="Yamada T."/>
        </authorList>
    </citation>
    <scope>NUCLEOTIDE SEQUENCE [LARGE SCALE GENOMIC DNA]</scope>
</reference>
<feature type="region of interest" description="Disordered" evidence="1">
    <location>
        <begin position="1"/>
        <end position="24"/>
    </location>
</feature>